<dbReference type="GO" id="GO:0016491">
    <property type="term" value="F:oxidoreductase activity"/>
    <property type="evidence" value="ECO:0007669"/>
    <property type="project" value="UniProtKB-KW"/>
</dbReference>
<dbReference type="AlphaFoldDB" id="A0AAN4VWA0"/>
<keyword evidence="6" id="KW-1185">Reference proteome</keyword>
<dbReference type="SUPFAM" id="SSF55469">
    <property type="entry name" value="FMN-dependent nitroreductase-like"/>
    <property type="match status" value="1"/>
</dbReference>
<evidence type="ECO:0000256" key="3">
    <source>
        <dbReference type="ARBA" id="ARBA00023002"/>
    </source>
</evidence>
<dbReference type="PANTHER" id="PTHR43673">
    <property type="entry name" value="NAD(P)H NITROREDUCTASE YDGI-RELATED"/>
    <property type="match status" value="1"/>
</dbReference>
<feature type="domain" description="Nitroreductase" evidence="4">
    <location>
        <begin position="8"/>
        <end position="173"/>
    </location>
</feature>
<keyword evidence="2" id="KW-0521">NADP</keyword>
<organism evidence="5 6">
    <name type="scientific">Persicobacter diffluens</name>
    <dbReference type="NCBI Taxonomy" id="981"/>
    <lineage>
        <taxon>Bacteria</taxon>
        <taxon>Pseudomonadati</taxon>
        <taxon>Bacteroidota</taxon>
        <taxon>Cytophagia</taxon>
        <taxon>Cytophagales</taxon>
        <taxon>Persicobacteraceae</taxon>
        <taxon>Persicobacter</taxon>
    </lineage>
</organism>
<dbReference type="InterPro" id="IPR000415">
    <property type="entry name" value="Nitroreductase-like"/>
</dbReference>
<dbReference type="EMBL" id="BQKE01000001">
    <property type="protein sequence ID" value="GJM60211.1"/>
    <property type="molecule type" value="Genomic_DNA"/>
</dbReference>
<evidence type="ECO:0000259" key="4">
    <source>
        <dbReference type="Pfam" id="PF00881"/>
    </source>
</evidence>
<dbReference type="InterPro" id="IPR029479">
    <property type="entry name" value="Nitroreductase"/>
</dbReference>
<gene>
    <name evidence="5" type="primary">nfsB</name>
    <name evidence="5" type="ORF">PEDI_07630</name>
</gene>
<dbReference type="PANTHER" id="PTHR43673:SF10">
    <property type="entry name" value="NADH DEHYDROGENASE_NAD(P)H NITROREDUCTASE XCC3605-RELATED"/>
    <property type="match status" value="1"/>
</dbReference>
<comment type="caution">
    <text evidence="5">The sequence shown here is derived from an EMBL/GenBank/DDBJ whole genome shotgun (WGS) entry which is preliminary data.</text>
</comment>
<evidence type="ECO:0000313" key="5">
    <source>
        <dbReference type="EMBL" id="GJM60211.1"/>
    </source>
</evidence>
<name>A0AAN4VWA0_9BACT</name>
<dbReference type="InterPro" id="IPR033878">
    <property type="entry name" value="NfsB-like"/>
</dbReference>
<dbReference type="Proteomes" id="UP001310022">
    <property type="component" value="Unassembled WGS sequence"/>
</dbReference>
<protein>
    <submittedName>
        <fullName evidence="5">NAD(P)H-dependent oxidoreductase</fullName>
    </submittedName>
</protein>
<keyword evidence="3" id="KW-0560">Oxidoreductase</keyword>
<evidence type="ECO:0000256" key="1">
    <source>
        <dbReference type="ARBA" id="ARBA00007118"/>
    </source>
</evidence>
<evidence type="ECO:0000256" key="2">
    <source>
        <dbReference type="ARBA" id="ARBA00022857"/>
    </source>
</evidence>
<evidence type="ECO:0000313" key="6">
    <source>
        <dbReference type="Proteomes" id="UP001310022"/>
    </source>
</evidence>
<reference evidence="5 6" key="1">
    <citation type="submission" date="2021-12" db="EMBL/GenBank/DDBJ databases">
        <title>Genome sequencing of bacteria with rrn-lacking chromosome and rrn-plasmid.</title>
        <authorList>
            <person name="Anda M."/>
            <person name="Iwasaki W."/>
        </authorList>
    </citation>
    <scope>NUCLEOTIDE SEQUENCE [LARGE SCALE GENOMIC DNA]</scope>
    <source>
        <strain evidence="5 6">NBRC 15940</strain>
    </source>
</reference>
<dbReference type="RefSeq" id="WP_053404086.1">
    <property type="nucleotide sequence ID" value="NZ_BQKE01000001.1"/>
</dbReference>
<sequence>MSFVKNMESRYTTKMYDASKKVSPAQIADLKRILQLSPSSINSQPWGFTFVEEEQLKAALAQVSLFNAPKVENASHVVVFNVISDLAYFEENHIGALPERQQEYYKNFLKPMPEAEIKAWMKHQVYLALGVFLSACAEMGIDSTPMEGIDVAAYADLLKLEKHETVFAVAIGYRDVEDFNQLDKNPKQRKVLEEVIATI</sequence>
<dbReference type="Pfam" id="PF00881">
    <property type="entry name" value="Nitroreductase"/>
    <property type="match status" value="1"/>
</dbReference>
<proteinExistence type="inferred from homology"/>
<dbReference type="Gene3D" id="3.40.109.10">
    <property type="entry name" value="NADH Oxidase"/>
    <property type="match status" value="1"/>
</dbReference>
<dbReference type="CDD" id="cd02149">
    <property type="entry name" value="NfsB-like"/>
    <property type="match status" value="1"/>
</dbReference>
<comment type="similarity">
    <text evidence="1">Belongs to the nitroreductase family.</text>
</comment>
<accession>A0AAN4VWA0</accession>